<dbReference type="Proteomes" id="UP001156641">
    <property type="component" value="Unassembled WGS sequence"/>
</dbReference>
<dbReference type="Pfam" id="PF03167">
    <property type="entry name" value="UDG"/>
    <property type="match status" value="1"/>
</dbReference>
<feature type="domain" description="Uracil-DNA glycosylase-like" evidence="10">
    <location>
        <begin position="32"/>
        <end position="199"/>
    </location>
</feature>
<keyword evidence="4" id="KW-0378">Hydrolase</keyword>
<evidence type="ECO:0000256" key="9">
    <source>
        <dbReference type="ARBA" id="ARBA00023887"/>
    </source>
</evidence>
<dbReference type="InterPro" id="IPR036895">
    <property type="entry name" value="Uracil-DNA_glycosylase-like_sf"/>
</dbReference>
<reference evidence="12" key="1">
    <citation type="journal article" date="2019" name="Int. J. Syst. Evol. Microbiol.">
        <title>The Global Catalogue of Microorganisms (GCM) 10K type strain sequencing project: providing services to taxonomists for standard genome sequencing and annotation.</title>
        <authorList>
            <consortium name="The Broad Institute Genomics Platform"/>
            <consortium name="The Broad Institute Genome Sequencing Center for Infectious Disease"/>
            <person name="Wu L."/>
            <person name="Ma J."/>
        </authorList>
    </citation>
    <scope>NUCLEOTIDE SEQUENCE [LARGE SCALE GENOMIC DNA]</scope>
    <source>
        <strain evidence="12">NBRC 112502</strain>
    </source>
</reference>
<evidence type="ECO:0000313" key="12">
    <source>
        <dbReference type="Proteomes" id="UP001156641"/>
    </source>
</evidence>
<evidence type="ECO:0000256" key="6">
    <source>
        <dbReference type="ARBA" id="ARBA00023014"/>
    </source>
</evidence>
<dbReference type="CDD" id="cd10031">
    <property type="entry name" value="UDG-F5_TTUDGB_like"/>
    <property type="match status" value="1"/>
</dbReference>
<evidence type="ECO:0000256" key="3">
    <source>
        <dbReference type="ARBA" id="ARBA00022763"/>
    </source>
</evidence>
<comment type="caution">
    <text evidence="11">The sequence shown here is derived from an EMBL/GenBank/DDBJ whole genome shotgun (WGS) entry which is preliminary data.</text>
</comment>
<keyword evidence="12" id="KW-1185">Reference proteome</keyword>
<organism evidence="11 12">
    <name type="scientific">Acidocella aquatica</name>
    <dbReference type="NCBI Taxonomy" id="1922313"/>
    <lineage>
        <taxon>Bacteria</taxon>
        <taxon>Pseudomonadati</taxon>
        <taxon>Pseudomonadota</taxon>
        <taxon>Alphaproteobacteria</taxon>
        <taxon>Acetobacterales</taxon>
        <taxon>Acidocellaceae</taxon>
        <taxon>Acidocella</taxon>
    </lineage>
</organism>
<dbReference type="SUPFAM" id="SSF52141">
    <property type="entry name" value="Uracil-DNA glycosylase-like"/>
    <property type="match status" value="1"/>
</dbReference>
<evidence type="ECO:0000256" key="5">
    <source>
        <dbReference type="ARBA" id="ARBA00023004"/>
    </source>
</evidence>
<keyword evidence="5" id="KW-0408">Iron</keyword>
<protein>
    <recommendedName>
        <fullName evidence="9">Type-5 uracil-DNA glycosylase</fullName>
    </recommendedName>
</protein>
<evidence type="ECO:0000256" key="2">
    <source>
        <dbReference type="ARBA" id="ARBA00022723"/>
    </source>
</evidence>
<proteinExistence type="inferred from homology"/>
<dbReference type="SMART" id="SM00987">
    <property type="entry name" value="UreE_C"/>
    <property type="match status" value="1"/>
</dbReference>
<evidence type="ECO:0000256" key="1">
    <source>
        <dbReference type="ARBA" id="ARBA00022485"/>
    </source>
</evidence>
<dbReference type="Gene3D" id="3.40.470.10">
    <property type="entry name" value="Uracil-DNA glycosylase-like domain"/>
    <property type="match status" value="1"/>
</dbReference>
<dbReference type="SMART" id="SM00986">
    <property type="entry name" value="UDG"/>
    <property type="match status" value="1"/>
</dbReference>
<keyword evidence="2" id="KW-0479">Metal-binding</keyword>
<dbReference type="EMBL" id="BSOS01000073">
    <property type="protein sequence ID" value="GLR68039.1"/>
    <property type="molecule type" value="Genomic_DNA"/>
</dbReference>
<dbReference type="InterPro" id="IPR044147">
    <property type="entry name" value="UdgB-like"/>
</dbReference>
<evidence type="ECO:0000313" key="11">
    <source>
        <dbReference type="EMBL" id="GLR68039.1"/>
    </source>
</evidence>
<dbReference type="InterPro" id="IPR051536">
    <property type="entry name" value="UDG_Type-4/5"/>
</dbReference>
<comment type="similarity">
    <text evidence="8">Belongs to the uracil-DNA glycosylase (UDG) superfamily. Type 5 (UDGb) family.</text>
</comment>
<gene>
    <name evidence="11" type="ORF">GCM10010909_27200</name>
</gene>
<sequence length="208" mass="22562">MPDRDCPRCPRLVAYREEYRAREPGWFNAPVPSFGGLDAALLVVGQAPGVNGANRTGRPFTGDYAGVLLYDTLVKFGLARGVYQERADDGLELVNCRITNAVRCAPPQHKVETSDKAHCNPFLRAEIAAMPNLRAILALGGISHLMVLKALGVKAAGHVFAHGAMHEPRPGLLLADSYHVSRYNTSTKRLNAAMFEKVVAGMLEALRA</sequence>
<keyword evidence="1" id="KW-0004">4Fe-4S</keyword>
<evidence type="ECO:0000256" key="4">
    <source>
        <dbReference type="ARBA" id="ARBA00022801"/>
    </source>
</evidence>
<keyword evidence="3" id="KW-0227">DNA damage</keyword>
<keyword evidence="6" id="KW-0411">Iron-sulfur</keyword>
<accession>A0ABQ6AD65</accession>
<dbReference type="PANTHER" id="PTHR33693:SF3">
    <property type="entry name" value="TYPE-5 URACIL-DNA GLYCOSYLASE"/>
    <property type="match status" value="1"/>
</dbReference>
<dbReference type="InterPro" id="IPR005122">
    <property type="entry name" value="Uracil-DNA_glycosylase-like"/>
</dbReference>
<evidence type="ECO:0000259" key="10">
    <source>
        <dbReference type="SMART" id="SM00986"/>
    </source>
</evidence>
<dbReference type="PANTHER" id="PTHR33693">
    <property type="entry name" value="TYPE-5 URACIL-DNA GLYCOSYLASE"/>
    <property type="match status" value="1"/>
</dbReference>
<name>A0ABQ6AD65_9PROT</name>
<dbReference type="RefSeq" id="WP_284258869.1">
    <property type="nucleotide sequence ID" value="NZ_BSOS01000073.1"/>
</dbReference>
<evidence type="ECO:0000256" key="8">
    <source>
        <dbReference type="ARBA" id="ARBA00023779"/>
    </source>
</evidence>
<keyword evidence="7" id="KW-0234">DNA repair</keyword>
<evidence type="ECO:0000256" key="7">
    <source>
        <dbReference type="ARBA" id="ARBA00023204"/>
    </source>
</evidence>